<dbReference type="EMBL" id="GIKN01002470">
    <property type="protein sequence ID" value="NIE44743.1"/>
    <property type="molecule type" value="Transcribed_RNA"/>
</dbReference>
<dbReference type="AlphaFoldDB" id="A0A6G5A3E5"/>
<accession>A0A6G5A3E5</accession>
<protein>
    <submittedName>
        <fullName evidence="1">Putative secreted protein</fullName>
    </submittedName>
</protein>
<reference evidence="1" key="1">
    <citation type="submission" date="2020-03" db="EMBL/GenBank/DDBJ databases">
        <title>A transcriptome and proteome of the tick Rhipicephalus microplus shaped by the genetic composition of its hosts and developmental stage.</title>
        <authorList>
            <person name="Garcia G.R."/>
            <person name="Ribeiro J.M.C."/>
            <person name="Maruyama S.R."/>
            <person name="Gardinasse L.G."/>
            <person name="Nelson K."/>
            <person name="Ferreira B.R."/>
            <person name="Andrade T.G."/>
            <person name="Santos I.K.F.M."/>
        </authorList>
    </citation>
    <scope>NUCLEOTIDE SEQUENCE</scope>
    <source>
        <strain evidence="1">NSGR</strain>
        <tissue evidence="1">Salivary glands</tissue>
    </source>
</reference>
<organism evidence="1">
    <name type="scientific">Rhipicephalus microplus</name>
    <name type="common">Cattle tick</name>
    <name type="synonym">Boophilus microplus</name>
    <dbReference type="NCBI Taxonomy" id="6941"/>
    <lineage>
        <taxon>Eukaryota</taxon>
        <taxon>Metazoa</taxon>
        <taxon>Ecdysozoa</taxon>
        <taxon>Arthropoda</taxon>
        <taxon>Chelicerata</taxon>
        <taxon>Arachnida</taxon>
        <taxon>Acari</taxon>
        <taxon>Parasitiformes</taxon>
        <taxon>Ixodida</taxon>
        <taxon>Ixodoidea</taxon>
        <taxon>Ixodidae</taxon>
        <taxon>Rhipicephalinae</taxon>
        <taxon>Rhipicephalus</taxon>
        <taxon>Boophilus</taxon>
    </lineage>
</organism>
<name>A0A6G5A3E5_RHIMP</name>
<proteinExistence type="predicted"/>
<sequence length="146" mass="16441">MCCSLFIFYQLLLSYLFLAGKIVLLSSARFCRVAVGHCLICGCREVAIINIWLISGTDFSSSYKNTLIIRPSYEQLACIHVTVISDASKGLDACLPAGIDEICRPLRFFEVNRRGVQKTFHKARSFAPDVLFKTCRTLTDFTRDCL</sequence>
<evidence type="ECO:0000313" key="1">
    <source>
        <dbReference type="EMBL" id="NIE44743.1"/>
    </source>
</evidence>